<dbReference type="NCBIfam" id="NF040785">
    <property type="entry name" value="CD3324_fam"/>
    <property type="match status" value="1"/>
</dbReference>
<dbReference type="PANTHER" id="PTHR37812:SF1">
    <property type="entry name" value="MU-LIKE PROPHAGE FLUMU PROTEIN C"/>
    <property type="match status" value="1"/>
</dbReference>
<dbReference type="InterPro" id="IPR009057">
    <property type="entry name" value="Homeodomain-like_sf"/>
</dbReference>
<dbReference type="InterPro" id="IPR049739">
    <property type="entry name" value="YraL-like"/>
</dbReference>
<gene>
    <name evidence="2" type="ORF">CHF27_003075</name>
</gene>
<dbReference type="Gene3D" id="1.10.10.60">
    <property type="entry name" value="Homeodomain-like"/>
    <property type="match status" value="1"/>
</dbReference>
<dbReference type="Pfam" id="PF08765">
    <property type="entry name" value="Mor"/>
    <property type="match status" value="1"/>
</dbReference>
<dbReference type="GO" id="GO:0003677">
    <property type="term" value="F:DNA binding"/>
    <property type="evidence" value="ECO:0007669"/>
    <property type="project" value="UniProtKB-KW"/>
</dbReference>
<organism evidence="2 3">
    <name type="scientific">Romboutsia maritimum</name>
    <dbReference type="NCBI Taxonomy" id="2020948"/>
    <lineage>
        <taxon>Bacteria</taxon>
        <taxon>Bacillati</taxon>
        <taxon>Bacillota</taxon>
        <taxon>Clostridia</taxon>
        <taxon>Peptostreptococcales</taxon>
        <taxon>Peptostreptococcaceae</taxon>
        <taxon>Romboutsia</taxon>
    </lineage>
</organism>
<protein>
    <submittedName>
        <fullName evidence="2">DNA-binding response regulator</fullName>
    </submittedName>
</protein>
<dbReference type="EMBL" id="NOJZ02000003">
    <property type="protein sequence ID" value="RDY24352.1"/>
    <property type="molecule type" value="Genomic_DNA"/>
</dbReference>
<dbReference type="OrthoDB" id="9800398at2"/>
<keyword evidence="3" id="KW-1185">Reference proteome</keyword>
<evidence type="ECO:0000259" key="1">
    <source>
        <dbReference type="Pfam" id="PF08765"/>
    </source>
</evidence>
<name>A0A371IV36_9FIRM</name>
<dbReference type="Proteomes" id="UP000243494">
    <property type="component" value="Unassembled WGS sequence"/>
</dbReference>
<dbReference type="PANTHER" id="PTHR37812">
    <property type="entry name" value="MU-LIKE PROPHAGE FLUMU PROTEIN C"/>
    <property type="match status" value="1"/>
</dbReference>
<dbReference type="RefSeq" id="WP_095405568.1">
    <property type="nucleotide sequence ID" value="NZ_NOJZ02000003.1"/>
</dbReference>
<accession>A0A371IV36</accession>
<dbReference type="InterPro" id="IPR014875">
    <property type="entry name" value="Mor_transcription_activator"/>
</dbReference>
<proteinExistence type="predicted"/>
<dbReference type="InterPro" id="IPR052411">
    <property type="entry name" value="c-mor_Regulatory_Protein"/>
</dbReference>
<evidence type="ECO:0000313" key="2">
    <source>
        <dbReference type="EMBL" id="RDY24352.1"/>
    </source>
</evidence>
<dbReference type="AlphaFoldDB" id="A0A371IV36"/>
<keyword evidence="2" id="KW-0238">DNA-binding</keyword>
<sequence>MKYEKAQNILPEDVIELIQKYIDGGYLYIPRKSSNKKSWGESSGTKNDLKKRNVEIFNKYKEGISVKELTKHYYLTENSIRRIIRQEKQIV</sequence>
<dbReference type="SUPFAM" id="SSF46689">
    <property type="entry name" value="Homeodomain-like"/>
    <property type="match status" value="1"/>
</dbReference>
<evidence type="ECO:0000313" key="3">
    <source>
        <dbReference type="Proteomes" id="UP000243494"/>
    </source>
</evidence>
<comment type="caution">
    <text evidence="2">The sequence shown here is derived from an EMBL/GenBank/DDBJ whole genome shotgun (WGS) entry which is preliminary data.</text>
</comment>
<feature type="domain" description="Mor transcription activator" evidence="1">
    <location>
        <begin position="11"/>
        <end position="87"/>
    </location>
</feature>
<reference evidence="2 3" key="1">
    <citation type="journal article" date="2017" name="Genome Announc.">
        <title>Draft Genome Sequence of Romboutsia maritimum sp. nov. Strain CCRI-22766(T), Isolated from Coastal Estuarine Mud.</title>
        <authorList>
            <person name="Maheux A.F."/>
            <person name="Boudreau D.K."/>
            <person name="Berube E."/>
            <person name="Boissinot M."/>
            <person name="Raymond F."/>
            <person name="Brodeur S."/>
            <person name="Corbeil J."/>
            <person name="Brightwell G."/>
            <person name="Broda D."/>
            <person name="Omar R.F."/>
            <person name="Bergeron M.G."/>
        </authorList>
    </citation>
    <scope>NUCLEOTIDE SEQUENCE [LARGE SCALE GENOMIC DNA]</scope>
    <source>
        <strain evidence="2 3">CCRI-22766</strain>
    </source>
</reference>